<dbReference type="SMART" id="SM00015">
    <property type="entry name" value="IQ"/>
    <property type="match status" value="10"/>
</dbReference>
<comment type="caution">
    <text evidence="4">The sequence shown here is derived from an EMBL/GenBank/DDBJ whole genome shotgun (WGS) entry which is preliminary data.</text>
</comment>
<feature type="domain" description="WW" evidence="3">
    <location>
        <begin position="1392"/>
        <end position="1426"/>
    </location>
</feature>
<dbReference type="Gene3D" id="2.20.70.10">
    <property type="match status" value="6"/>
</dbReference>
<dbReference type="SUPFAM" id="SSF51045">
    <property type="entry name" value="WW domain"/>
    <property type="match status" value="6"/>
</dbReference>
<keyword evidence="1" id="KW-0175">Coiled coil</keyword>
<gene>
    <name evidence="4" type="ORF">Poli38472_003268</name>
</gene>
<feature type="domain" description="WW" evidence="3">
    <location>
        <begin position="1022"/>
        <end position="1056"/>
    </location>
</feature>
<dbReference type="InterPro" id="IPR000048">
    <property type="entry name" value="IQ_motif_EF-hand-BS"/>
</dbReference>
<feature type="region of interest" description="Disordered" evidence="2">
    <location>
        <begin position="1"/>
        <end position="71"/>
    </location>
</feature>
<feature type="compositionally biased region" description="Low complexity" evidence="2">
    <location>
        <begin position="1258"/>
        <end position="1272"/>
    </location>
</feature>
<feature type="compositionally biased region" description="Low complexity" evidence="2">
    <location>
        <begin position="1140"/>
        <end position="1155"/>
    </location>
</feature>
<dbReference type="PROSITE" id="PS01159">
    <property type="entry name" value="WW_DOMAIN_1"/>
    <property type="match status" value="2"/>
</dbReference>
<dbReference type="InterPro" id="IPR032675">
    <property type="entry name" value="LRR_dom_sf"/>
</dbReference>
<feature type="region of interest" description="Disordered" evidence="2">
    <location>
        <begin position="1248"/>
        <end position="1277"/>
    </location>
</feature>
<evidence type="ECO:0000259" key="3">
    <source>
        <dbReference type="PROSITE" id="PS50020"/>
    </source>
</evidence>
<dbReference type="EMBL" id="SPLM01000144">
    <property type="protein sequence ID" value="TMW57343.1"/>
    <property type="molecule type" value="Genomic_DNA"/>
</dbReference>
<protein>
    <recommendedName>
        <fullName evidence="3">WW domain-containing protein</fullName>
    </recommendedName>
</protein>
<dbReference type="Pfam" id="PF00612">
    <property type="entry name" value="IQ"/>
    <property type="match status" value="7"/>
</dbReference>
<dbReference type="Proteomes" id="UP000794436">
    <property type="component" value="Unassembled WGS sequence"/>
</dbReference>
<dbReference type="InterPro" id="IPR036020">
    <property type="entry name" value="WW_dom_sf"/>
</dbReference>
<dbReference type="PROSITE" id="PS50096">
    <property type="entry name" value="IQ"/>
    <property type="match status" value="8"/>
</dbReference>
<sequence length="1471" mass="168762">MKDTPVSIAVLPSPSRHDTTYRGNDRDEDGYVLVSSSSRGGVHGSPHKFKRPRSPSIQQLPPLSSPALSLEDRQSRQMRSFLQNFLADDTSGRFHNVLDLHQHAIDTGITVTDATVQEVVNTVPNVRGLRLSQCSAITDAGLWAIARQCQSLDTIYLAGCEKITELGLRLLAHNCRLLTIGLSDCPQVNDTMLQTLAAGSWMLQTFIIQRSRRISDAGIVKLAQCCKDLRHLDVSECEHIGEYGDKALVEIGRYCPQLRVLDLFGCRHVHDVGLKAIAKGCPLLTTLKLTGCHGVSSAALRALATQCHDLQVLSLAGCGKTTNDDLTELARNCPPLEWLDISGSPNIDAVGVRALAQHCQALAYLNLSQCPRVSDAALLELATGTSSRQCLTHLVLCQCPRVTERGIDALTAACPNLLTLDLTDCEQIGRRFLQRLVQRLLFVEWAATFFGYQPLPNAAELCRQRDRRLLEERSAVKIQALMRGCLARGGVWQAKLRYVERKTLPKIQGRIRGFLVRKRLAFAKQQRRERQAALRIAKEYQNWCLRRRLARYRRVLRIQRNEGAAALIFQKVFRGHRDRQRVQRMRDETRRQKQLEARIHTMLELAAIKVQRAYRGHRGRSDAAMVRAAREANRLQAEREQHAAMFLQRVCRGHQGRHAHARRIAELLLARQKEEGAVRMQKVFRGHRARRHAVILRQEALELKRVNAAMTIQRYWRGLKDKHLAAVLIGLIKLREKEQIAARMIQNAYRIHASRGFMRAMRLAQQLQRRRLHAAITLQRLYRGHRGRTKTEVQRELQKLEVVARPLFTKQTRLAALVNDLGDRVASLERQIKEDEDDETKLTLELEKTMQIKTKYHDSSRITGTPQRYLTQYLQVQLADRLRAKRMELAMANRALETLLTQFNDAQKQLRAVKRELEPLTDGVVRKTRENRTTHLQVQVRRERVAATTIQRVFRGYRVRSAVREGANCWIEGVTDGRVYYYNTFTGESRWNKPLAMSIFQDSFLQPLAPDHNASEKKPLAFDRTSSWYEAYDDALGQSYYYNTRTKEYQWDRPELTTAFQTDTQSARKRREWLEDQQDEDNGLTLLENSTLKSQLGEWEHRLDPLSEFAFFYHPPRGEFRVSLSPRTVHKTLRPPEETASSSSRASGRIRSARSVTTSTPRSMEWQYRYGFKYDDAGQLVSYPGNTDERPVWTEHTDEEQGRTYYYNHVTQEYRWEKPPEYGMHFETFSTTTNASRAWFQKTLAEEQADNTVGEEGGSTSSPSSTRSSGRSMTARARKSRALGKKWVEYVDEATGYTYYYNPLTGETKWSLSPRTARDSQDRPDEIPLALFEKVQRLRENPVVYDGRETHMEWLETAMVEKDWAKVDAVVHQILIREESQRVEDEKAKEAADLPGGWTVHKDESTGQQYYYHAVTGITSWTRPHSEDASIQDTNAQILYSSDWIAAIDETGRSYYYNQLTSETAWTLPSS</sequence>
<keyword evidence="5" id="KW-1185">Reference proteome</keyword>
<dbReference type="PROSITE" id="PS50020">
    <property type="entry name" value="WW_DOMAIN_2"/>
    <property type="match status" value="5"/>
</dbReference>
<feature type="domain" description="WW" evidence="3">
    <location>
        <begin position="970"/>
        <end position="996"/>
    </location>
</feature>
<name>A0A8K1FG11_PYTOL</name>
<dbReference type="Gene3D" id="3.80.10.10">
    <property type="entry name" value="Ribonuclease Inhibitor"/>
    <property type="match status" value="2"/>
</dbReference>
<proteinExistence type="predicted"/>
<dbReference type="PANTHER" id="PTHR13318:SF190">
    <property type="entry name" value="PARTNER OF PAIRED, ISOFORM B"/>
    <property type="match status" value="1"/>
</dbReference>
<evidence type="ECO:0000256" key="2">
    <source>
        <dbReference type="SAM" id="MobiDB-lite"/>
    </source>
</evidence>
<dbReference type="InterPro" id="IPR057207">
    <property type="entry name" value="FBXL15_LRR"/>
</dbReference>
<dbReference type="Pfam" id="PF00397">
    <property type="entry name" value="WW"/>
    <property type="match status" value="4"/>
</dbReference>
<dbReference type="SUPFAM" id="SSF52047">
    <property type="entry name" value="RNI-like"/>
    <property type="match status" value="1"/>
</dbReference>
<reference evidence="4" key="1">
    <citation type="submission" date="2019-03" db="EMBL/GenBank/DDBJ databases">
        <title>Long read genome sequence of the mycoparasitic Pythium oligandrum ATCC 38472 isolated from sugarbeet rhizosphere.</title>
        <authorList>
            <person name="Gaulin E."/>
        </authorList>
    </citation>
    <scope>NUCLEOTIDE SEQUENCE</scope>
    <source>
        <strain evidence="4">ATCC 38472_TT</strain>
    </source>
</reference>
<organism evidence="4 5">
    <name type="scientific">Pythium oligandrum</name>
    <name type="common">Mycoparasitic fungus</name>
    <dbReference type="NCBI Taxonomy" id="41045"/>
    <lineage>
        <taxon>Eukaryota</taxon>
        <taxon>Sar</taxon>
        <taxon>Stramenopiles</taxon>
        <taxon>Oomycota</taxon>
        <taxon>Peronosporomycetes</taxon>
        <taxon>Pythiales</taxon>
        <taxon>Pythiaceae</taxon>
        <taxon>Pythium</taxon>
    </lineage>
</organism>
<dbReference type="Gene3D" id="1.20.5.190">
    <property type="match status" value="2"/>
</dbReference>
<evidence type="ECO:0000313" key="5">
    <source>
        <dbReference type="Proteomes" id="UP000794436"/>
    </source>
</evidence>
<evidence type="ECO:0000256" key="1">
    <source>
        <dbReference type="SAM" id="Coils"/>
    </source>
</evidence>
<dbReference type="Pfam" id="PF25372">
    <property type="entry name" value="DUF7885"/>
    <property type="match status" value="1"/>
</dbReference>
<feature type="domain" description="WW" evidence="3">
    <location>
        <begin position="1187"/>
        <end position="1221"/>
    </location>
</feature>
<dbReference type="InterPro" id="IPR001202">
    <property type="entry name" value="WW_dom"/>
</dbReference>
<dbReference type="GO" id="GO:0019005">
    <property type="term" value="C:SCF ubiquitin ligase complex"/>
    <property type="evidence" value="ECO:0007669"/>
    <property type="project" value="TreeGrafter"/>
</dbReference>
<dbReference type="InterPro" id="IPR006553">
    <property type="entry name" value="Leu-rich_rpt_Cys-con_subtyp"/>
</dbReference>
<feature type="region of interest" description="Disordered" evidence="2">
    <location>
        <begin position="1131"/>
        <end position="1158"/>
    </location>
</feature>
<feature type="coiled-coil region" evidence="1">
    <location>
        <begin position="818"/>
        <end position="845"/>
    </location>
</feature>
<feature type="compositionally biased region" description="Low complexity" evidence="2">
    <location>
        <begin position="54"/>
        <end position="69"/>
    </location>
</feature>
<dbReference type="PANTHER" id="PTHR13318">
    <property type="entry name" value="PARTNER OF PAIRED, ISOFORM B-RELATED"/>
    <property type="match status" value="1"/>
</dbReference>
<dbReference type="CDD" id="cd23767">
    <property type="entry name" value="IQCD"/>
    <property type="match status" value="1"/>
</dbReference>
<evidence type="ECO:0000313" key="4">
    <source>
        <dbReference type="EMBL" id="TMW57343.1"/>
    </source>
</evidence>
<feature type="compositionally biased region" description="Basic and acidic residues" evidence="2">
    <location>
        <begin position="15"/>
        <end position="25"/>
    </location>
</feature>
<dbReference type="CDD" id="cd00201">
    <property type="entry name" value="WW"/>
    <property type="match status" value="6"/>
</dbReference>
<dbReference type="SMART" id="SM00456">
    <property type="entry name" value="WW"/>
    <property type="match status" value="6"/>
</dbReference>
<feature type="coiled-coil region" evidence="1">
    <location>
        <begin position="889"/>
        <end position="916"/>
    </location>
</feature>
<dbReference type="GO" id="GO:0031146">
    <property type="term" value="P:SCF-dependent proteasomal ubiquitin-dependent protein catabolic process"/>
    <property type="evidence" value="ECO:0007669"/>
    <property type="project" value="TreeGrafter"/>
</dbReference>
<feature type="domain" description="WW" evidence="3">
    <location>
        <begin position="1438"/>
        <end position="1471"/>
    </location>
</feature>
<accession>A0A8K1FG11</accession>
<dbReference type="SMART" id="SM00367">
    <property type="entry name" value="LRR_CC"/>
    <property type="match status" value="12"/>
</dbReference>
<dbReference type="OrthoDB" id="423607at2759"/>